<sequence>MRSLIFLFSEPSDPHEQLNMVNHHRKMKMMFRIIRQASLSAALKMIIRDEIRRKQQARNTPKLLQLASIIDPTGIAKDLPHEKMIACAEKLRKRYLKAKKTMCSYCKGQAVTTVDTSFKVDGHEEEVQLQAVIVDLNKLEEAGISRLEDILTVN</sequence>
<dbReference type="AlphaFoldDB" id="A0A8S0ZZ45"/>
<dbReference type="OrthoDB" id="7328565at2759"/>
<name>A0A8S0ZZ45_ARCPL</name>
<evidence type="ECO:0000313" key="2">
    <source>
        <dbReference type="EMBL" id="CAB3240433.1"/>
    </source>
</evidence>
<dbReference type="EMBL" id="CADEBC010000505">
    <property type="protein sequence ID" value="CAB3240433.1"/>
    <property type="molecule type" value="Genomic_DNA"/>
</dbReference>
<gene>
    <name evidence="1" type="ORF">APLA_LOCUS2389</name>
    <name evidence="2" type="ORF">APLA_LOCUS8270</name>
</gene>
<accession>A0A8S0ZZ45</accession>
<proteinExistence type="predicted"/>
<dbReference type="EMBL" id="CADEBD010000226">
    <property type="protein sequence ID" value="CAB3225718.1"/>
    <property type="molecule type" value="Genomic_DNA"/>
</dbReference>
<comment type="caution">
    <text evidence="2">The sequence shown here is derived from an EMBL/GenBank/DDBJ whole genome shotgun (WGS) entry which is preliminary data.</text>
</comment>
<dbReference type="Proteomes" id="UP000494106">
    <property type="component" value="Unassembled WGS sequence"/>
</dbReference>
<organism evidence="2 3">
    <name type="scientific">Arctia plantaginis</name>
    <name type="common">Wood tiger moth</name>
    <name type="synonym">Phalaena plantaginis</name>
    <dbReference type="NCBI Taxonomy" id="874455"/>
    <lineage>
        <taxon>Eukaryota</taxon>
        <taxon>Metazoa</taxon>
        <taxon>Ecdysozoa</taxon>
        <taxon>Arthropoda</taxon>
        <taxon>Hexapoda</taxon>
        <taxon>Insecta</taxon>
        <taxon>Pterygota</taxon>
        <taxon>Neoptera</taxon>
        <taxon>Endopterygota</taxon>
        <taxon>Lepidoptera</taxon>
        <taxon>Glossata</taxon>
        <taxon>Ditrysia</taxon>
        <taxon>Noctuoidea</taxon>
        <taxon>Erebidae</taxon>
        <taxon>Arctiinae</taxon>
        <taxon>Arctia</taxon>
    </lineage>
</organism>
<evidence type="ECO:0000313" key="1">
    <source>
        <dbReference type="EMBL" id="CAB3225718.1"/>
    </source>
</evidence>
<evidence type="ECO:0000313" key="4">
    <source>
        <dbReference type="Proteomes" id="UP000494256"/>
    </source>
</evidence>
<keyword evidence="3" id="KW-1185">Reference proteome</keyword>
<reference evidence="3 4" key="1">
    <citation type="submission" date="2020-04" db="EMBL/GenBank/DDBJ databases">
        <authorList>
            <person name="Wallbank WR R."/>
            <person name="Pardo Diaz C."/>
            <person name="Kozak K."/>
            <person name="Martin S."/>
            <person name="Jiggins C."/>
            <person name="Moest M."/>
            <person name="Warren A I."/>
            <person name="Byers J.R.P. K."/>
            <person name="Montejo-Kovacevich G."/>
            <person name="Yen C E."/>
        </authorList>
    </citation>
    <scope>NUCLEOTIDE SEQUENCE [LARGE SCALE GENOMIC DNA]</scope>
</reference>
<evidence type="ECO:0000313" key="3">
    <source>
        <dbReference type="Proteomes" id="UP000494106"/>
    </source>
</evidence>
<protein>
    <submittedName>
        <fullName evidence="2">Uncharacterized protein</fullName>
    </submittedName>
</protein>
<dbReference type="Proteomes" id="UP000494256">
    <property type="component" value="Unassembled WGS sequence"/>
</dbReference>